<dbReference type="PANTHER" id="PTHR10629:SF52">
    <property type="entry name" value="DNA (CYTOSINE-5)-METHYLTRANSFERASE 1"/>
    <property type="match status" value="1"/>
</dbReference>
<evidence type="ECO:0000313" key="7">
    <source>
        <dbReference type="EMBL" id="WVT04634.1"/>
    </source>
</evidence>
<dbReference type="InterPro" id="IPR029063">
    <property type="entry name" value="SAM-dependent_MTases_sf"/>
</dbReference>
<gene>
    <name evidence="7" type="ORF">RB548_04270</name>
</gene>
<organism evidence="7 8">
    <name type="scientific">Sinorhizobium chiapasense</name>
    <dbReference type="NCBI Taxonomy" id="501572"/>
    <lineage>
        <taxon>Bacteria</taxon>
        <taxon>Pseudomonadati</taxon>
        <taxon>Pseudomonadota</taxon>
        <taxon>Alphaproteobacteria</taxon>
        <taxon>Hyphomicrobiales</taxon>
        <taxon>Rhizobiaceae</taxon>
        <taxon>Sinorhizobium/Ensifer group</taxon>
        <taxon>Sinorhizobium</taxon>
    </lineage>
</organism>
<evidence type="ECO:0000256" key="1">
    <source>
        <dbReference type="ARBA" id="ARBA00011975"/>
    </source>
</evidence>
<protein>
    <recommendedName>
        <fullName evidence="1">DNA (cytosine-5-)-methyltransferase</fullName>
        <ecNumber evidence="1">2.1.1.37</ecNumber>
    </recommendedName>
</protein>
<dbReference type="RefSeq" id="WP_331373795.1">
    <property type="nucleotide sequence ID" value="NZ_CP133148.1"/>
</dbReference>
<reference evidence="7" key="1">
    <citation type="submission" date="2023-08" db="EMBL/GenBank/DDBJ databases">
        <title>Complete genome sequence of Sinorhizobium chiapanecum ITTG S70 isolated from Acaciella angustissima nodules in Chiapas-Mexico.</title>
        <authorList>
            <person name="Rincon-Rosales R."/>
            <person name="Rogel M.A."/>
            <person name="Rincon-Medina C.I."/>
            <person name="Guerrero G."/>
            <person name="Manzano-Gomez L.A."/>
            <person name="Lopez-Lopez A."/>
            <person name="Rincon Molina F.A."/>
            <person name="Martinez-Romero E."/>
        </authorList>
    </citation>
    <scope>NUCLEOTIDE SEQUENCE</scope>
    <source>
        <strain evidence="7">ITTG S70</strain>
    </source>
</reference>
<dbReference type="Pfam" id="PF00145">
    <property type="entry name" value="DNA_methylase"/>
    <property type="match status" value="2"/>
</dbReference>
<name>A0ABZ2BAU1_9HYPH</name>
<dbReference type="Gene3D" id="3.40.50.150">
    <property type="entry name" value="Vaccinia Virus protein VP39"/>
    <property type="match status" value="1"/>
</dbReference>
<keyword evidence="5" id="KW-0680">Restriction system</keyword>
<dbReference type="InterPro" id="IPR050390">
    <property type="entry name" value="C5-Methyltransferase"/>
</dbReference>
<keyword evidence="3 7" id="KW-0808">Transferase</keyword>
<evidence type="ECO:0000256" key="4">
    <source>
        <dbReference type="ARBA" id="ARBA00022691"/>
    </source>
</evidence>
<dbReference type="SUPFAM" id="SSF53335">
    <property type="entry name" value="S-adenosyl-L-methionine-dependent methyltransferases"/>
    <property type="match status" value="1"/>
</dbReference>
<comment type="catalytic activity">
    <reaction evidence="6">
        <text>a 2'-deoxycytidine in DNA + S-adenosyl-L-methionine = a 5-methyl-2'-deoxycytidine in DNA + S-adenosyl-L-homocysteine + H(+)</text>
        <dbReference type="Rhea" id="RHEA:13681"/>
        <dbReference type="Rhea" id="RHEA-COMP:11369"/>
        <dbReference type="Rhea" id="RHEA-COMP:11370"/>
        <dbReference type="ChEBI" id="CHEBI:15378"/>
        <dbReference type="ChEBI" id="CHEBI:57856"/>
        <dbReference type="ChEBI" id="CHEBI:59789"/>
        <dbReference type="ChEBI" id="CHEBI:85452"/>
        <dbReference type="ChEBI" id="CHEBI:85454"/>
        <dbReference type="EC" id="2.1.1.37"/>
    </reaction>
</comment>
<proteinExistence type="predicted"/>
<dbReference type="PANTHER" id="PTHR10629">
    <property type="entry name" value="CYTOSINE-SPECIFIC METHYLTRANSFERASE"/>
    <property type="match status" value="1"/>
</dbReference>
<evidence type="ECO:0000256" key="5">
    <source>
        <dbReference type="ARBA" id="ARBA00022747"/>
    </source>
</evidence>
<accession>A0ABZ2BAU1</accession>
<dbReference type="GO" id="GO:0032259">
    <property type="term" value="P:methylation"/>
    <property type="evidence" value="ECO:0007669"/>
    <property type="project" value="UniProtKB-KW"/>
</dbReference>
<sequence>MLHVPSINRRRKSPVPLSFGLDNRVTIVLFAGFGGSCDGLEQAGFHVHVALNHDKVAVAVHERRHPHTKHLCQDVFEADPREVTQGRGVRALHASPDCTHFSVAKGGKPVSKRRRSLAWVVCRWAGTVRPETITLENVPEIQTWGGLIAKRDPATGRVMKLDGTVAAKGERVPVQEQWLVPDPKKRGRIWKAWLKHMHGLGYSFEGKVLVCADYGIPTIRKRYFGIAQADGRPIVWPERTHAPRHLAKQLGLKPWVGAHTIIDWSLPVKSIFDRRKPLADATLRRTAKGVMRYVVNAARPFIVPITHTGADRVHSLDEPLRTLTTAHRGELSVVAPSLQAYYGGEQGLRRGGDPQEPLQTFVTEPRHALVTAHLQRDFGNSIGANLDEPAPTVTPGGGGKSALVAAFMAQHNSGEPGRPADLPLSTIVSKGSTQGVVTASMMALRGTNRHGRDIQEPVATVTAGGCHAGVMAADLGEDANDNAHLILGFLQHYYSNGKQDDDIAAPLGALTQKARHGLVTATVGRETFVINDIGMRMLEPEEGAAAHGFARGSLPDKITIDGVERKLTKTEKYHLVGNSVPPEMIRLLAACNVRQEFAEAAE</sequence>
<keyword evidence="4" id="KW-0949">S-adenosyl-L-methionine</keyword>
<dbReference type="InterPro" id="IPR001525">
    <property type="entry name" value="C5_MeTfrase"/>
</dbReference>
<evidence type="ECO:0000313" key="8">
    <source>
        <dbReference type="Proteomes" id="UP001432360"/>
    </source>
</evidence>
<evidence type="ECO:0000256" key="2">
    <source>
        <dbReference type="ARBA" id="ARBA00022603"/>
    </source>
</evidence>
<dbReference type="Proteomes" id="UP001432360">
    <property type="component" value="Chromosome"/>
</dbReference>
<keyword evidence="8" id="KW-1185">Reference proteome</keyword>
<evidence type="ECO:0000256" key="3">
    <source>
        <dbReference type="ARBA" id="ARBA00022679"/>
    </source>
</evidence>
<dbReference type="EC" id="2.1.1.37" evidence="1"/>
<dbReference type="GO" id="GO:0003886">
    <property type="term" value="F:DNA (cytosine-5-)-methyltransferase activity"/>
    <property type="evidence" value="ECO:0007669"/>
    <property type="project" value="UniProtKB-EC"/>
</dbReference>
<evidence type="ECO:0000256" key="6">
    <source>
        <dbReference type="ARBA" id="ARBA00047422"/>
    </source>
</evidence>
<dbReference type="EMBL" id="CP133148">
    <property type="protein sequence ID" value="WVT04634.1"/>
    <property type="molecule type" value="Genomic_DNA"/>
</dbReference>
<keyword evidence="2 7" id="KW-0489">Methyltransferase</keyword>